<organism evidence="3 4">
    <name type="scientific">Uncinocarpus reesii (strain UAMH 1704)</name>
    <dbReference type="NCBI Taxonomy" id="336963"/>
    <lineage>
        <taxon>Eukaryota</taxon>
        <taxon>Fungi</taxon>
        <taxon>Dikarya</taxon>
        <taxon>Ascomycota</taxon>
        <taxon>Pezizomycotina</taxon>
        <taxon>Eurotiomycetes</taxon>
        <taxon>Eurotiomycetidae</taxon>
        <taxon>Onygenales</taxon>
        <taxon>Onygenaceae</taxon>
        <taxon>Uncinocarpus</taxon>
    </lineage>
</organism>
<dbReference type="OrthoDB" id="5231984at2759"/>
<dbReference type="eggNOG" id="ENOG502SR5A">
    <property type="taxonomic scope" value="Eukaryota"/>
</dbReference>
<dbReference type="OMA" id="NNPQEPN"/>
<sequence>MKFHLAAATTLFAFAVSQATVPEDLKGGFRSGSIELQLSFGGDASEGLADGAVVSKEDASRTPTFALGDASGVNRALGFTIMMVDTTDRNSRRVHYLQTDFKATGEKTKIESSSQPVVPYAAPGSKGETGKREYSFLMYLQRPGAQMSNVPAAGDTIDVKEFEKQNGLPDARTGMAISVDMGGDGARPPADPARTSSTTAAVSTTASLPTSSSSSIVSISSTSATAITSTAAPPESENPFNRVDPGLFPFPFSFPVATPTADPIAIPTTIITSSTGVSPASNNATATVPSLQGANESTGTSSGRNPPTVATSATDEATTDPPAAEETGERRPEMPIFTQTSFVVVAPSGPDRANANGAPPEETPGSLQDSGAKMLGAGALRAGLMLGVAVLALL</sequence>
<keyword evidence="4" id="KW-1185">Reference proteome</keyword>
<keyword evidence="2" id="KW-0732">Signal</keyword>
<feature type="region of interest" description="Disordered" evidence="1">
    <location>
        <begin position="107"/>
        <end position="126"/>
    </location>
</feature>
<dbReference type="HOGENOM" id="CLU_700564_0_0_1"/>
<feature type="chain" id="PRO_5002938019" evidence="2">
    <location>
        <begin position="20"/>
        <end position="394"/>
    </location>
</feature>
<evidence type="ECO:0000313" key="4">
    <source>
        <dbReference type="Proteomes" id="UP000002058"/>
    </source>
</evidence>
<proteinExistence type="predicted"/>
<dbReference type="EMBL" id="CH476616">
    <property type="protein sequence ID" value="EEP78729.1"/>
    <property type="molecule type" value="Genomic_DNA"/>
</dbReference>
<dbReference type="InParanoid" id="C4JR93"/>
<dbReference type="VEuPathDB" id="FungiDB:UREG_03575"/>
<dbReference type="RefSeq" id="XP_002544058.1">
    <property type="nucleotide sequence ID" value="XM_002544012.1"/>
</dbReference>
<feature type="region of interest" description="Disordered" evidence="1">
    <location>
        <begin position="274"/>
        <end position="334"/>
    </location>
</feature>
<reference evidence="4" key="1">
    <citation type="journal article" date="2009" name="Genome Res.">
        <title>Comparative genomic analyses of the human fungal pathogens Coccidioides and their relatives.</title>
        <authorList>
            <person name="Sharpton T.J."/>
            <person name="Stajich J.E."/>
            <person name="Rounsley S.D."/>
            <person name="Gardner M.J."/>
            <person name="Wortman J.R."/>
            <person name="Jordar V.S."/>
            <person name="Maiti R."/>
            <person name="Kodira C.D."/>
            <person name="Neafsey D.E."/>
            <person name="Zeng Q."/>
            <person name="Hung C.-Y."/>
            <person name="McMahan C."/>
            <person name="Muszewska A."/>
            <person name="Grynberg M."/>
            <person name="Mandel M.A."/>
            <person name="Kellner E.M."/>
            <person name="Barker B.M."/>
            <person name="Galgiani J.N."/>
            <person name="Orbach M.J."/>
            <person name="Kirkland T.N."/>
            <person name="Cole G.T."/>
            <person name="Henn M.R."/>
            <person name="Birren B.W."/>
            <person name="Taylor J.W."/>
        </authorList>
    </citation>
    <scope>NUCLEOTIDE SEQUENCE [LARGE SCALE GENOMIC DNA]</scope>
    <source>
        <strain evidence="4">UAMH 1704</strain>
    </source>
</reference>
<dbReference type="SUPFAM" id="SSF49777">
    <property type="entry name" value="PEBP-like"/>
    <property type="match status" value="1"/>
</dbReference>
<feature type="signal peptide" evidence="2">
    <location>
        <begin position="1"/>
        <end position="19"/>
    </location>
</feature>
<feature type="region of interest" description="Disordered" evidence="1">
    <location>
        <begin position="179"/>
        <end position="219"/>
    </location>
</feature>
<feature type="region of interest" description="Disordered" evidence="1">
    <location>
        <begin position="347"/>
        <end position="370"/>
    </location>
</feature>
<feature type="compositionally biased region" description="Low complexity" evidence="1">
    <location>
        <begin position="195"/>
        <end position="219"/>
    </location>
</feature>
<dbReference type="AlphaFoldDB" id="C4JR93"/>
<accession>C4JR93</accession>
<dbReference type="GeneID" id="8437477"/>
<gene>
    <name evidence="3" type="ORF">UREG_03575</name>
</gene>
<evidence type="ECO:0000256" key="2">
    <source>
        <dbReference type="SAM" id="SignalP"/>
    </source>
</evidence>
<protein>
    <submittedName>
        <fullName evidence="3">Uncharacterized protein</fullName>
    </submittedName>
</protein>
<evidence type="ECO:0000256" key="1">
    <source>
        <dbReference type="SAM" id="MobiDB-lite"/>
    </source>
</evidence>
<feature type="compositionally biased region" description="Polar residues" evidence="1">
    <location>
        <begin position="276"/>
        <end position="309"/>
    </location>
</feature>
<evidence type="ECO:0000313" key="3">
    <source>
        <dbReference type="EMBL" id="EEP78729.1"/>
    </source>
</evidence>
<name>C4JR93_UNCRE</name>
<dbReference type="InterPro" id="IPR036610">
    <property type="entry name" value="PEBP-like_sf"/>
</dbReference>
<dbReference type="Gene3D" id="3.90.280.10">
    <property type="entry name" value="PEBP-like"/>
    <property type="match status" value="1"/>
</dbReference>
<dbReference type="Proteomes" id="UP000002058">
    <property type="component" value="Unassembled WGS sequence"/>
</dbReference>
<feature type="compositionally biased region" description="Low complexity" evidence="1">
    <location>
        <begin position="310"/>
        <end position="325"/>
    </location>
</feature>
<dbReference type="KEGG" id="ure:UREG_03575"/>